<dbReference type="EMBL" id="CM037154">
    <property type="protein sequence ID" value="KAH7860633.1"/>
    <property type="molecule type" value="Genomic_DNA"/>
</dbReference>
<dbReference type="Proteomes" id="UP000828048">
    <property type="component" value="Chromosome 4"/>
</dbReference>
<sequence>MQDVDATVGIQFALADERAEDSPTAEDGLRLEDQIVKFGNVESSDNLLPKLASEDQSNQGHGISVVVLRQAALVNLTALYRLSLSLHLLRFDLDKKLNVTAIKLPDFGSLTPPHTFDDIGCIGSSLGRRLYYARPYATKVLIWMLCDASDWVLMHSIRTQDLINYELGIEGVPRDRKEIFRRTHESWATLNLKRLVDKSLHLRPVAFDSSSDAVIIWALGIAFWTLDGIVAYMTPGFRGHNKMWNCELAQKDSDGLLGIGSNFRLKFVKQERNGEETQWVDLYCGKDEGASSLLHVEVYLEIEKRSFAKMADPLFPGHYPIRGLYQALAVTAMRLQEQASTRPLIGDVVTALTYSASQTYEPSAPPRRFKNHTFKNEDYFTFTLAL</sequence>
<gene>
    <name evidence="1" type="ORF">Vadar_015892</name>
</gene>
<accession>A0ACB7Z494</accession>
<protein>
    <submittedName>
        <fullName evidence="1">Uncharacterized protein</fullName>
    </submittedName>
</protein>
<name>A0ACB7Z494_9ERIC</name>
<evidence type="ECO:0000313" key="2">
    <source>
        <dbReference type="Proteomes" id="UP000828048"/>
    </source>
</evidence>
<proteinExistence type="predicted"/>
<reference evidence="1 2" key="1">
    <citation type="journal article" date="2021" name="Hortic Res">
        <title>High-quality reference genome and annotation aids understanding of berry development for evergreen blueberry (Vaccinium darrowii).</title>
        <authorList>
            <person name="Yu J."/>
            <person name="Hulse-Kemp A.M."/>
            <person name="Babiker E."/>
            <person name="Staton M."/>
        </authorList>
    </citation>
    <scope>NUCLEOTIDE SEQUENCE [LARGE SCALE GENOMIC DNA]</scope>
    <source>
        <strain evidence="2">cv. NJ 8807/NJ 8810</strain>
        <tissue evidence="1">Young leaf</tissue>
    </source>
</reference>
<organism evidence="1 2">
    <name type="scientific">Vaccinium darrowii</name>
    <dbReference type="NCBI Taxonomy" id="229202"/>
    <lineage>
        <taxon>Eukaryota</taxon>
        <taxon>Viridiplantae</taxon>
        <taxon>Streptophyta</taxon>
        <taxon>Embryophyta</taxon>
        <taxon>Tracheophyta</taxon>
        <taxon>Spermatophyta</taxon>
        <taxon>Magnoliopsida</taxon>
        <taxon>eudicotyledons</taxon>
        <taxon>Gunneridae</taxon>
        <taxon>Pentapetalae</taxon>
        <taxon>asterids</taxon>
        <taxon>Ericales</taxon>
        <taxon>Ericaceae</taxon>
        <taxon>Vaccinioideae</taxon>
        <taxon>Vaccinieae</taxon>
        <taxon>Vaccinium</taxon>
    </lineage>
</organism>
<keyword evidence="2" id="KW-1185">Reference proteome</keyword>
<comment type="caution">
    <text evidence="1">The sequence shown here is derived from an EMBL/GenBank/DDBJ whole genome shotgun (WGS) entry which is preliminary data.</text>
</comment>
<evidence type="ECO:0000313" key="1">
    <source>
        <dbReference type="EMBL" id="KAH7860633.1"/>
    </source>
</evidence>